<dbReference type="Proteomes" id="UP001054945">
    <property type="component" value="Unassembled WGS sequence"/>
</dbReference>
<proteinExistence type="predicted"/>
<gene>
    <name evidence="1" type="ORF">CEXT_405401</name>
</gene>
<organism evidence="1 2">
    <name type="scientific">Caerostris extrusa</name>
    <name type="common">Bark spider</name>
    <name type="synonym">Caerostris bankana</name>
    <dbReference type="NCBI Taxonomy" id="172846"/>
    <lineage>
        <taxon>Eukaryota</taxon>
        <taxon>Metazoa</taxon>
        <taxon>Ecdysozoa</taxon>
        <taxon>Arthropoda</taxon>
        <taxon>Chelicerata</taxon>
        <taxon>Arachnida</taxon>
        <taxon>Araneae</taxon>
        <taxon>Araneomorphae</taxon>
        <taxon>Entelegynae</taxon>
        <taxon>Araneoidea</taxon>
        <taxon>Araneidae</taxon>
        <taxon>Caerostris</taxon>
    </lineage>
</organism>
<comment type="caution">
    <text evidence="1">The sequence shown here is derived from an EMBL/GenBank/DDBJ whole genome shotgun (WGS) entry which is preliminary data.</text>
</comment>
<protein>
    <submittedName>
        <fullName evidence="1">Uncharacterized protein</fullName>
    </submittedName>
</protein>
<feature type="non-terminal residue" evidence="1">
    <location>
        <position position="50"/>
    </location>
</feature>
<dbReference type="AlphaFoldDB" id="A0AAV4NU06"/>
<dbReference type="EMBL" id="BPLR01021312">
    <property type="protein sequence ID" value="GIX88342.1"/>
    <property type="molecule type" value="Genomic_DNA"/>
</dbReference>
<evidence type="ECO:0000313" key="2">
    <source>
        <dbReference type="Proteomes" id="UP001054945"/>
    </source>
</evidence>
<accession>A0AAV4NU06</accession>
<sequence>MKLRYSPRDDDGGWRDYRCCLLNRGEVYCLLSLIPLLCLFRRGRMKAHSK</sequence>
<name>A0AAV4NU06_CAEEX</name>
<reference evidence="1 2" key="1">
    <citation type="submission" date="2021-06" db="EMBL/GenBank/DDBJ databases">
        <title>Caerostris extrusa draft genome.</title>
        <authorList>
            <person name="Kono N."/>
            <person name="Arakawa K."/>
        </authorList>
    </citation>
    <scope>NUCLEOTIDE SEQUENCE [LARGE SCALE GENOMIC DNA]</scope>
</reference>
<evidence type="ECO:0000313" key="1">
    <source>
        <dbReference type="EMBL" id="GIX88342.1"/>
    </source>
</evidence>
<keyword evidence="2" id="KW-1185">Reference proteome</keyword>